<evidence type="ECO:0000313" key="1">
    <source>
        <dbReference type="EMBL" id="MET3559120.1"/>
    </source>
</evidence>
<comment type="caution">
    <text evidence="1">The sequence shown here is derived from an EMBL/GenBank/DDBJ whole genome shotgun (WGS) entry which is preliminary data.</text>
</comment>
<gene>
    <name evidence="1" type="ORF">ABID29_002269</name>
</gene>
<proteinExistence type="predicted"/>
<name>A0ABV2FKM3_9STRE</name>
<dbReference type="Proteomes" id="UP001549122">
    <property type="component" value="Unassembled WGS sequence"/>
</dbReference>
<evidence type="ECO:0000313" key="2">
    <source>
        <dbReference type="Proteomes" id="UP001549122"/>
    </source>
</evidence>
<keyword evidence="2" id="KW-1185">Reference proteome</keyword>
<organism evidence="1 2">
    <name type="scientific">Streptococcus rupicaprae</name>
    <dbReference type="NCBI Taxonomy" id="759619"/>
    <lineage>
        <taxon>Bacteria</taxon>
        <taxon>Bacillati</taxon>
        <taxon>Bacillota</taxon>
        <taxon>Bacilli</taxon>
        <taxon>Lactobacillales</taxon>
        <taxon>Streptococcaceae</taxon>
        <taxon>Streptococcus</taxon>
    </lineage>
</organism>
<dbReference type="RefSeq" id="WP_354366207.1">
    <property type="nucleotide sequence ID" value="NZ_JBEPLO010000034.1"/>
</dbReference>
<dbReference type="EMBL" id="JBEPLO010000034">
    <property type="protein sequence ID" value="MET3559120.1"/>
    <property type="molecule type" value="Genomic_DNA"/>
</dbReference>
<protein>
    <submittedName>
        <fullName evidence="1">Uncharacterized protein</fullName>
    </submittedName>
</protein>
<sequence>MKKLTSQIFMLFIMEQIFKNLENQITDDSSMNVIMDIFTIEEQTIIQLKREEERLEFRIFKNAKVTIAFLNSLHPKINFELSKVDFEDSHKFWNELFEAAISSFINEDWFDFMSWFTYEVEMILDLS</sequence>
<reference evidence="1 2" key="1">
    <citation type="submission" date="2024-06" db="EMBL/GenBank/DDBJ databases">
        <title>Genomic Encyclopedia of Type Strains, Phase IV (KMG-IV): sequencing the most valuable type-strain genomes for metagenomic binning, comparative biology and taxonomic classification.</title>
        <authorList>
            <person name="Goeker M."/>
        </authorList>
    </citation>
    <scope>NUCLEOTIDE SEQUENCE [LARGE SCALE GENOMIC DNA]</scope>
    <source>
        <strain evidence="1 2">DSM 28303</strain>
    </source>
</reference>
<accession>A0ABV2FKM3</accession>